<dbReference type="EMBL" id="LR215048">
    <property type="protein sequence ID" value="VEU79869.1"/>
    <property type="molecule type" value="Genomic_DNA"/>
</dbReference>
<dbReference type="AlphaFoldDB" id="A0A449BDP6"/>
<evidence type="ECO:0000313" key="5">
    <source>
        <dbReference type="Proteomes" id="UP000289841"/>
    </source>
</evidence>
<dbReference type="NCBIfam" id="NF033547">
    <property type="entry name" value="transpos_IS1595"/>
    <property type="match status" value="1"/>
</dbReference>
<sequence length="300" mass="35429">MQNQNCDLCGSFNSLIKNGKDKNNKQRYKCKSCLKTFIIDKTPMKHLKLSDYKIKKLIAFMIDDVTLEVIARNLDINIKTVLYYRYIIFHSLKNYQENLKISGVIVIDETFISIREKPYKHVRPDGKGIRGLSFNQLCVVTMVNIYGVSVAKVVSRAMPLPQQFIDNFTDNIGQVEKFIHDGNTKTYQFMNQFEVENINGRKDETGEYSTIMVDNYHSILKRFLYKHSGYKLKNLQHYLNFFVYRQNYLAYHNIKNMNQRIKTKNKMIKSIFKRVLKSIKEVTFDDFMKDKGITEILENR</sequence>
<dbReference type="OrthoDB" id="9802985at2"/>
<feature type="domain" description="ISXO2-like transposase" evidence="1">
    <location>
        <begin position="100"/>
        <end position="247"/>
    </location>
</feature>
<dbReference type="EMBL" id="LR215048">
    <property type="protein sequence ID" value="VEU80466.1"/>
    <property type="molecule type" value="Genomic_DNA"/>
</dbReference>
<organism evidence="4 5">
    <name type="scientific">Haploplasma axanthum</name>
    <name type="common">Acholeplasma axanthum</name>
    <dbReference type="NCBI Taxonomy" id="29552"/>
    <lineage>
        <taxon>Bacteria</taxon>
        <taxon>Bacillati</taxon>
        <taxon>Mycoplasmatota</taxon>
        <taxon>Mollicutes</taxon>
        <taxon>Acholeplasmatales</taxon>
        <taxon>Acholeplasmataceae</taxon>
        <taxon>Haploplasma</taxon>
    </lineage>
</organism>
<reference evidence="4 5" key="1">
    <citation type="submission" date="2019-01" db="EMBL/GenBank/DDBJ databases">
        <authorList>
            <consortium name="Pathogen Informatics"/>
        </authorList>
    </citation>
    <scope>NUCLEOTIDE SEQUENCE [LARGE SCALE GENOMIC DNA]</scope>
    <source>
        <strain evidence="4 5">NCTC10138</strain>
    </source>
</reference>
<evidence type="ECO:0000259" key="1">
    <source>
        <dbReference type="SMART" id="SM01126"/>
    </source>
</evidence>
<dbReference type="Proteomes" id="UP000289841">
    <property type="component" value="Chromosome"/>
</dbReference>
<evidence type="ECO:0000313" key="2">
    <source>
        <dbReference type="EMBL" id="VEU79869.1"/>
    </source>
</evidence>
<dbReference type="EMBL" id="LR215048">
    <property type="protein sequence ID" value="VEU80566.1"/>
    <property type="molecule type" value="Genomic_DNA"/>
</dbReference>
<proteinExistence type="predicted"/>
<dbReference type="KEGG" id="aaxa:NCTC10138_00943"/>
<dbReference type="KEGG" id="aaxa:NCTC10138_00837"/>
<keyword evidence="5" id="KW-1185">Reference proteome</keyword>
<dbReference type="Pfam" id="PF12762">
    <property type="entry name" value="DDE_Tnp_IS1595"/>
    <property type="match status" value="1"/>
</dbReference>
<accession>A0A449BDP6</accession>
<gene>
    <name evidence="2" type="ORF">NCTC10138_00222</name>
    <name evidence="3" type="ORF">NCTC10138_00837</name>
    <name evidence="4" type="ORF">NCTC10138_00943</name>
</gene>
<name>A0A449BDP6_HAPAX</name>
<dbReference type="SMART" id="SM01126">
    <property type="entry name" value="DDE_Tnp_IS1595"/>
    <property type="match status" value="1"/>
</dbReference>
<evidence type="ECO:0000313" key="4">
    <source>
        <dbReference type="EMBL" id="VEU80566.1"/>
    </source>
</evidence>
<evidence type="ECO:0000313" key="3">
    <source>
        <dbReference type="EMBL" id="VEU80466.1"/>
    </source>
</evidence>
<dbReference type="InterPro" id="IPR024445">
    <property type="entry name" value="Tnp_ISXO2-like"/>
</dbReference>
<protein>
    <submittedName>
        <fullName evidence="4">Transposase and inactivated derivatives</fullName>
    </submittedName>
</protein>
<dbReference type="KEGG" id="aaxa:NCTC10138_00222"/>